<protein>
    <submittedName>
        <fullName evidence="5">Uncharacterized protein</fullName>
    </submittedName>
</protein>
<dbReference type="EMBL" id="JAGPXD010000004">
    <property type="protein sequence ID" value="KAH7359037.1"/>
    <property type="molecule type" value="Genomic_DNA"/>
</dbReference>
<reference evidence="5" key="1">
    <citation type="journal article" date="2021" name="Nat. Commun.">
        <title>Genetic determinants of endophytism in the Arabidopsis root mycobiome.</title>
        <authorList>
            <person name="Mesny F."/>
            <person name="Miyauchi S."/>
            <person name="Thiergart T."/>
            <person name="Pickel B."/>
            <person name="Atanasova L."/>
            <person name="Karlsson M."/>
            <person name="Huettel B."/>
            <person name="Barry K.W."/>
            <person name="Haridas S."/>
            <person name="Chen C."/>
            <person name="Bauer D."/>
            <person name="Andreopoulos W."/>
            <person name="Pangilinan J."/>
            <person name="LaButti K."/>
            <person name="Riley R."/>
            <person name="Lipzen A."/>
            <person name="Clum A."/>
            <person name="Drula E."/>
            <person name="Henrissat B."/>
            <person name="Kohler A."/>
            <person name="Grigoriev I.V."/>
            <person name="Martin F.M."/>
            <person name="Hacquard S."/>
        </authorList>
    </citation>
    <scope>NUCLEOTIDE SEQUENCE</scope>
    <source>
        <strain evidence="5">MPI-CAGE-AT-0016</strain>
    </source>
</reference>
<accession>A0A8K0TCD6</accession>
<dbReference type="CDD" id="cd22965">
    <property type="entry name" value="DD_DPY30_SDC1"/>
    <property type="match status" value="1"/>
</dbReference>
<dbReference type="AlphaFoldDB" id="A0A8K0TCD6"/>
<sequence length="210" mass="21353">MSDSQLQEAVLAQAETDSGPAASSPAPVPDHTPIAAPVVEEAGNDNSDVLMADAPAANDQPSPALPAAQSPALAAAQSPALAAAQSPALAAAQSPALPAQSPAPAVQPPVSAVASPAPARTGTPVRTNGVHDKEPGSSRANSVLPEQREPLPDRAAAHGEPARKYLNTKVAEHLLAGMKKLAKEQPNDPLRVLGEFLLTRHQELEHAGNL</sequence>
<comment type="caution">
    <text evidence="5">The sequence shown here is derived from an EMBL/GenBank/DDBJ whole genome shotgun (WGS) entry which is preliminary data.</text>
</comment>
<evidence type="ECO:0000313" key="6">
    <source>
        <dbReference type="Proteomes" id="UP000813385"/>
    </source>
</evidence>
<dbReference type="Gene3D" id="1.20.890.10">
    <property type="entry name" value="cAMP-dependent protein kinase regulatory subunit, dimerization-anchoring domain"/>
    <property type="match status" value="1"/>
</dbReference>
<dbReference type="GO" id="GO:0005634">
    <property type="term" value="C:nucleus"/>
    <property type="evidence" value="ECO:0007669"/>
    <property type="project" value="UniProtKB-SubCell"/>
</dbReference>
<feature type="region of interest" description="Disordered" evidence="4">
    <location>
        <begin position="1"/>
        <end position="162"/>
    </location>
</feature>
<feature type="compositionally biased region" description="Basic and acidic residues" evidence="4">
    <location>
        <begin position="146"/>
        <end position="162"/>
    </location>
</feature>
<evidence type="ECO:0000313" key="5">
    <source>
        <dbReference type="EMBL" id="KAH7359037.1"/>
    </source>
</evidence>
<organism evidence="5 6">
    <name type="scientific">Plectosphaerella cucumerina</name>
    <dbReference type="NCBI Taxonomy" id="40658"/>
    <lineage>
        <taxon>Eukaryota</taxon>
        <taxon>Fungi</taxon>
        <taxon>Dikarya</taxon>
        <taxon>Ascomycota</taxon>
        <taxon>Pezizomycotina</taxon>
        <taxon>Sordariomycetes</taxon>
        <taxon>Hypocreomycetidae</taxon>
        <taxon>Glomerellales</taxon>
        <taxon>Plectosphaerellaceae</taxon>
        <taxon>Plectosphaerella</taxon>
    </lineage>
</organism>
<keyword evidence="3" id="KW-0539">Nucleus</keyword>
<dbReference type="Proteomes" id="UP000813385">
    <property type="component" value="Unassembled WGS sequence"/>
</dbReference>
<comment type="subcellular location">
    <subcellularLocation>
        <location evidence="1">Nucleus</location>
    </subcellularLocation>
</comment>
<evidence type="ECO:0000256" key="2">
    <source>
        <dbReference type="ARBA" id="ARBA00010849"/>
    </source>
</evidence>
<evidence type="ECO:0000256" key="1">
    <source>
        <dbReference type="ARBA" id="ARBA00004123"/>
    </source>
</evidence>
<comment type="similarity">
    <text evidence="2">Belongs to the dpy-30 family.</text>
</comment>
<name>A0A8K0TCD6_9PEZI</name>
<dbReference type="InterPro" id="IPR007858">
    <property type="entry name" value="Dpy-30_motif"/>
</dbReference>
<gene>
    <name evidence="5" type="ORF">B0T11DRAFT_285631</name>
</gene>
<keyword evidence="6" id="KW-1185">Reference proteome</keyword>
<dbReference type="OrthoDB" id="417678at2759"/>
<evidence type="ECO:0000256" key="4">
    <source>
        <dbReference type="SAM" id="MobiDB-lite"/>
    </source>
</evidence>
<proteinExistence type="inferred from homology"/>
<dbReference type="InterPro" id="IPR049629">
    <property type="entry name" value="DPY30_SDC1_DD"/>
</dbReference>
<dbReference type="Pfam" id="PF05186">
    <property type="entry name" value="Dpy-30"/>
    <property type="match status" value="1"/>
</dbReference>
<feature type="compositionally biased region" description="Low complexity" evidence="4">
    <location>
        <begin position="60"/>
        <end position="119"/>
    </location>
</feature>
<evidence type="ECO:0000256" key="3">
    <source>
        <dbReference type="ARBA" id="ARBA00023242"/>
    </source>
</evidence>